<dbReference type="CDD" id="cd02440">
    <property type="entry name" value="AdoMet_MTases"/>
    <property type="match status" value="1"/>
</dbReference>
<dbReference type="PANTHER" id="PTHR43861">
    <property type="entry name" value="TRANS-ACONITATE 2-METHYLTRANSFERASE-RELATED"/>
    <property type="match status" value="1"/>
</dbReference>
<protein>
    <recommendedName>
        <fullName evidence="1">Methyltransferase type 11 domain-containing protein</fullName>
    </recommendedName>
</protein>
<comment type="caution">
    <text evidence="2">The sequence shown here is derived from an EMBL/GenBank/DDBJ whole genome shotgun (WGS) entry which is preliminary data.</text>
</comment>
<dbReference type="InterPro" id="IPR029063">
    <property type="entry name" value="SAM-dependent_MTases_sf"/>
</dbReference>
<evidence type="ECO:0000259" key="1">
    <source>
        <dbReference type="Pfam" id="PF08241"/>
    </source>
</evidence>
<evidence type="ECO:0000313" key="2">
    <source>
        <dbReference type="EMBL" id="KAJ8721407.1"/>
    </source>
</evidence>
<dbReference type="GO" id="GO:0008757">
    <property type="term" value="F:S-adenosylmethionine-dependent methyltransferase activity"/>
    <property type="evidence" value="ECO:0007669"/>
    <property type="project" value="InterPro"/>
</dbReference>
<keyword evidence="3" id="KW-1185">Reference proteome</keyword>
<reference evidence="2" key="1">
    <citation type="submission" date="2023-03" db="EMBL/GenBank/DDBJ databases">
        <title>Chromosome-level genomes of two armyworms, Mythimna separata and Mythimna loreyi, provide insights into the biosynthesis and reception of sex pheromones.</title>
        <authorList>
            <person name="Zhao H."/>
        </authorList>
    </citation>
    <scope>NUCLEOTIDE SEQUENCE</scope>
    <source>
        <strain evidence="2">BeijingLab</strain>
        <tissue evidence="2">Pupa</tissue>
    </source>
</reference>
<dbReference type="Gene3D" id="3.40.50.150">
    <property type="entry name" value="Vaccinia Virus protein VP39"/>
    <property type="match status" value="1"/>
</dbReference>
<dbReference type="SUPFAM" id="SSF53335">
    <property type="entry name" value="S-adenosyl-L-methionine-dependent methyltransferases"/>
    <property type="match status" value="1"/>
</dbReference>
<proteinExistence type="predicted"/>
<dbReference type="InterPro" id="IPR013216">
    <property type="entry name" value="Methyltransf_11"/>
</dbReference>
<sequence length="330" mass="37542">MFFDKLEKTILPPTTVMNSSVTDVTDTAVASVSTLVARHRRNSEGLQIIDCVDGNKIITMNDPELYNVANSLQKKAAVQCLNEYAQKIHWKNIGDSAIDLGCGDGSVTVILKKYMPSNYKKLVACDISEKAVKYANEHHSDAATMFRVMDIQGDLPEEMNSAFHHVFSFYALHWIRNQEKAFRNIYNLLEEGGDCLLTFLGYTPIYSVYNVLAQCSKWKSWLKDVNTFISPYHDMQDPEKKVTQMMEEIGFRNIDVKVKEMLFVFDSVEAIKNTVKAIEPFHMPKDVYEEFIQDYYTAAQEIGVIEINNNNIGESSINCKYCLLVVCASK</sequence>
<dbReference type="EMBL" id="JARGEI010000013">
    <property type="protein sequence ID" value="KAJ8721407.1"/>
    <property type="molecule type" value="Genomic_DNA"/>
</dbReference>
<evidence type="ECO:0000313" key="3">
    <source>
        <dbReference type="Proteomes" id="UP001231518"/>
    </source>
</evidence>
<dbReference type="Proteomes" id="UP001231518">
    <property type="component" value="Chromosome 12"/>
</dbReference>
<organism evidence="2 3">
    <name type="scientific">Mythimna separata</name>
    <name type="common">Oriental armyworm</name>
    <name type="synonym">Pseudaletia separata</name>
    <dbReference type="NCBI Taxonomy" id="271217"/>
    <lineage>
        <taxon>Eukaryota</taxon>
        <taxon>Metazoa</taxon>
        <taxon>Ecdysozoa</taxon>
        <taxon>Arthropoda</taxon>
        <taxon>Hexapoda</taxon>
        <taxon>Insecta</taxon>
        <taxon>Pterygota</taxon>
        <taxon>Neoptera</taxon>
        <taxon>Endopterygota</taxon>
        <taxon>Lepidoptera</taxon>
        <taxon>Glossata</taxon>
        <taxon>Ditrysia</taxon>
        <taxon>Noctuoidea</taxon>
        <taxon>Noctuidae</taxon>
        <taxon>Noctuinae</taxon>
        <taxon>Hadenini</taxon>
        <taxon>Mythimna</taxon>
    </lineage>
</organism>
<name>A0AAD7YP48_MYTSE</name>
<dbReference type="PANTHER" id="PTHR43861:SF1">
    <property type="entry name" value="TRANS-ACONITATE 2-METHYLTRANSFERASE"/>
    <property type="match status" value="1"/>
</dbReference>
<dbReference type="AlphaFoldDB" id="A0AAD7YP48"/>
<dbReference type="Pfam" id="PF08241">
    <property type="entry name" value="Methyltransf_11"/>
    <property type="match status" value="1"/>
</dbReference>
<feature type="domain" description="Methyltransferase type 11" evidence="1">
    <location>
        <begin position="99"/>
        <end position="196"/>
    </location>
</feature>
<accession>A0AAD7YP48</accession>
<gene>
    <name evidence="2" type="ORF">PYW07_002182</name>
</gene>